<keyword evidence="1" id="KW-0812">Transmembrane</keyword>
<organism evidence="3 4">
    <name type="scientific">Vespula germanica</name>
    <name type="common">German yellow jacket</name>
    <name type="synonym">Paravespula germanica</name>
    <dbReference type="NCBI Taxonomy" id="30212"/>
    <lineage>
        <taxon>Eukaryota</taxon>
        <taxon>Metazoa</taxon>
        <taxon>Ecdysozoa</taxon>
        <taxon>Arthropoda</taxon>
        <taxon>Hexapoda</taxon>
        <taxon>Insecta</taxon>
        <taxon>Pterygota</taxon>
        <taxon>Neoptera</taxon>
        <taxon>Endopterygota</taxon>
        <taxon>Hymenoptera</taxon>
        <taxon>Apocrita</taxon>
        <taxon>Aculeata</taxon>
        <taxon>Vespoidea</taxon>
        <taxon>Vespidae</taxon>
        <taxon>Vespinae</taxon>
        <taxon>Vespula</taxon>
    </lineage>
</organism>
<dbReference type="SMART" id="SM00014">
    <property type="entry name" value="acidPPc"/>
    <property type="match status" value="1"/>
</dbReference>
<feature type="transmembrane region" description="Helical" evidence="1">
    <location>
        <begin position="167"/>
        <end position="188"/>
    </location>
</feature>
<comment type="caution">
    <text evidence="3">The sequence shown here is derived from an EMBL/GenBank/DDBJ whole genome shotgun (WGS) entry which is preliminary data.</text>
</comment>
<accession>A0A834MN95</accession>
<name>A0A834MN95_VESGE</name>
<protein>
    <recommendedName>
        <fullName evidence="2">Phosphatidic acid phosphatase type 2/haloperoxidase domain-containing protein</fullName>
    </recommendedName>
</protein>
<dbReference type="PANTHER" id="PTHR14969">
    <property type="entry name" value="SPHINGOSINE-1-PHOSPHATE PHOSPHOHYDROLASE"/>
    <property type="match status" value="1"/>
</dbReference>
<gene>
    <name evidence="3" type="ORF">HZH68_016990</name>
</gene>
<feature type="domain" description="Phosphatidic acid phosphatase type 2/haloperoxidase" evidence="2">
    <location>
        <begin position="74"/>
        <end position="184"/>
    </location>
</feature>
<reference evidence="3" key="1">
    <citation type="journal article" date="2020" name="G3 (Bethesda)">
        <title>High-Quality Assemblies for Three Invasive Social Wasps from the &lt;i&gt;Vespula&lt;/i&gt; Genus.</title>
        <authorList>
            <person name="Harrop T.W.R."/>
            <person name="Guhlin J."/>
            <person name="McLaughlin G.M."/>
            <person name="Permina E."/>
            <person name="Stockwell P."/>
            <person name="Gilligan J."/>
            <person name="Le Lec M.F."/>
            <person name="Gruber M.A.M."/>
            <person name="Quinn O."/>
            <person name="Lovegrove M."/>
            <person name="Duncan E.J."/>
            <person name="Remnant E.J."/>
            <person name="Van Eeckhoven J."/>
            <person name="Graham B."/>
            <person name="Knapp R.A."/>
            <person name="Langford K.W."/>
            <person name="Kronenberg Z."/>
            <person name="Press M.O."/>
            <person name="Eacker S.M."/>
            <person name="Wilson-Rankin E.E."/>
            <person name="Purcell J."/>
            <person name="Lester P.J."/>
            <person name="Dearden P.K."/>
        </authorList>
    </citation>
    <scope>NUCLEOTIDE SEQUENCE</scope>
    <source>
        <strain evidence="3">Linc-1</strain>
    </source>
</reference>
<proteinExistence type="predicted"/>
<keyword evidence="1" id="KW-1133">Transmembrane helix</keyword>
<dbReference type="PANTHER" id="PTHR14969:SF13">
    <property type="entry name" value="AT30094P"/>
    <property type="match status" value="1"/>
</dbReference>
<evidence type="ECO:0000259" key="2">
    <source>
        <dbReference type="SMART" id="SM00014"/>
    </source>
</evidence>
<dbReference type="Pfam" id="PF01569">
    <property type="entry name" value="PAP2"/>
    <property type="match status" value="1"/>
</dbReference>
<dbReference type="Proteomes" id="UP000617340">
    <property type="component" value="Unassembled WGS sequence"/>
</dbReference>
<dbReference type="SUPFAM" id="SSF48317">
    <property type="entry name" value="Acid phosphatase/Vanadium-dependent haloperoxidase"/>
    <property type="match status" value="1"/>
</dbReference>
<keyword evidence="1" id="KW-0472">Membrane</keyword>
<evidence type="ECO:0000313" key="3">
    <source>
        <dbReference type="EMBL" id="KAF7379145.1"/>
    </source>
</evidence>
<dbReference type="EMBL" id="JACSDZ010000025">
    <property type="protein sequence ID" value="KAF7379145.1"/>
    <property type="molecule type" value="Genomic_DNA"/>
</dbReference>
<dbReference type="InterPro" id="IPR000326">
    <property type="entry name" value="PAP2/HPO"/>
</dbReference>
<dbReference type="InterPro" id="IPR036938">
    <property type="entry name" value="PAP2/HPO_sf"/>
</dbReference>
<sequence length="208" mass="24198">MDQEEKRQVPSFLKKILDLDVYLTKVFVNTFEKYVLIRQLQTHYKALEISCHGIPWIALTLASIWIFHLTSLYQLQVNLFIGFLIDILLVTILKALTRRRRPAVNDDPFSIGPDKYSFPSGHASRCTFIVYYFLYLWPISVIFTPSLLVWCTCVCLSRLLMRRHNILDVLVGIVLGILEGMFIGYLYLSQDTCINLVTWITNEKIDDV</sequence>
<dbReference type="GO" id="GO:0042392">
    <property type="term" value="F:sphingosine-1-phosphate phosphatase activity"/>
    <property type="evidence" value="ECO:0007669"/>
    <property type="project" value="TreeGrafter"/>
</dbReference>
<dbReference type="Gene3D" id="1.20.144.10">
    <property type="entry name" value="Phosphatidic acid phosphatase type 2/haloperoxidase"/>
    <property type="match status" value="1"/>
</dbReference>
<feature type="transmembrane region" description="Helical" evidence="1">
    <location>
        <begin position="73"/>
        <end position="96"/>
    </location>
</feature>
<evidence type="ECO:0000313" key="4">
    <source>
        <dbReference type="Proteomes" id="UP000617340"/>
    </source>
</evidence>
<keyword evidence="4" id="KW-1185">Reference proteome</keyword>
<evidence type="ECO:0000256" key="1">
    <source>
        <dbReference type="SAM" id="Phobius"/>
    </source>
</evidence>
<dbReference type="CDD" id="cd03391">
    <property type="entry name" value="PAP2_containing_2_like"/>
    <property type="match status" value="1"/>
</dbReference>
<feature type="transmembrane region" description="Helical" evidence="1">
    <location>
        <begin position="46"/>
        <end position="67"/>
    </location>
</feature>
<dbReference type="AlphaFoldDB" id="A0A834MN95"/>